<comment type="caution">
    <text evidence="1">The sequence shown here is derived from an EMBL/GenBank/DDBJ whole genome shotgun (WGS) entry which is preliminary data.</text>
</comment>
<evidence type="ECO:0000313" key="2">
    <source>
        <dbReference type="Proteomes" id="UP000438991"/>
    </source>
</evidence>
<dbReference type="EMBL" id="WNKV01000006">
    <property type="protein sequence ID" value="MTW16389.1"/>
    <property type="molecule type" value="Genomic_DNA"/>
</dbReference>
<evidence type="ECO:0000313" key="1">
    <source>
        <dbReference type="EMBL" id="MTW16389.1"/>
    </source>
</evidence>
<dbReference type="AlphaFoldDB" id="A0A9X4XLI9"/>
<reference evidence="1 2" key="1">
    <citation type="submission" date="2019-11" db="EMBL/GenBank/DDBJ databases">
        <title>Whole-genome sequence of Rhodoplanes serenus DSM 18633, type strain.</title>
        <authorList>
            <person name="Kyndt J.A."/>
            <person name="Meyer T.E."/>
        </authorList>
    </citation>
    <scope>NUCLEOTIDE SEQUENCE [LARGE SCALE GENOMIC DNA]</scope>
    <source>
        <strain evidence="1 2">DSM 18633</strain>
    </source>
</reference>
<dbReference type="Proteomes" id="UP000438991">
    <property type="component" value="Unassembled WGS sequence"/>
</dbReference>
<name>A0A9X4XLI9_9BRAD</name>
<gene>
    <name evidence="1" type="ORF">GJ689_09210</name>
</gene>
<accession>A0A9X4XLI9</accession>
<protein>
    <submittedName>
        <fullName evidence="1">Uncharacterized protein</fullName>
    </submittedName>
</protein>
<organism evidence="1 2">
    <name type="scientific">Rhodoplanes serenus</name>
    <dbReference type="NCBI Taxonomy" id="200615"/>
    <lineage>
        <taxon>Bacteria</taxon>
        <taxon>Pseudomonadati</taxon>
        <taxon>Pseudomonadota</taxon>
        <taxon>Alphaproteobacteria</taxon>
        <taxon>Hyphomicrobiales</taxon>
        <taxon>Nitrobacteraceae</taxon>
        <taxon>Rhodoplanes</taxon>
    </lineage>
</organism>
<dbReference type="RefSeq" id="WP_155479379.1">
    <property type="nucleotide sequence ID" value="NZ_WNKV01000006.1"/>
</dbReference>
<proteinExistence type="predicted"/>
<sequence>MAFVWARILVLAAGWAAALATALLSSSLLATPRLSVFLVSGGLWTCALLLD</sequence>